<organism evidence="3 4">
    <name type="scientific">Aquipseudomonas alcaligenes</name>
    <name type="common">Pseudomonas alcaligenes</name>
    <dbReference type="NCBI Taxonomy" id="43263"/>
    <lineage>
        <taxon>Bacteria</taxon>
        <taxon>Pseudomonadati</taxon>
        <taxon>Pseudomonadota</taxon>
        <taxon>Gammaproteobacteria</taxon>
        <taxon>Pseudomonadales</taxon>
        <taxon>Pseudomonadaceae</taxon>
        <taxon>Aquipseudomonas</taxon>
    </lineage>
</organism>
<dbReference type="Gene3D" id="1.10.150.690">
    <property type="entry name" value="DUF2063"/>
    <property type="match status" value="1"/>
</dbReference>
<feature type="domain" description="Putative DNA-binding" evidence="1">
    <location>
        <begin position="4"/>
        <end position="90"/>
    </location>
</feature>
<name>A0A2V4L081_AQUAC</name>
<evidence type="ECO:0000313" key="3">
    <source>
        <dbReference type="EMBL" id="PYC27531.1"/>
    </source>
</evidence>
<sequence>MSAQAQAAFAARIRRPESQALLPGIAPERMAVYEELFFNNVDGFINSGFPVLCRVLGEARRRRLVRAFLAGHRCTTPYFLQIGAEFLAWLQEGCVAEPDDPPFLLELAHYERVELALDVAEAELPRQGWSPLAWPLAYAWPVQRIDAEYRAVQPPAEPTCLLAWRDAQERVRFQQLTPFAYHLALRLQAGQASAEALLELAAQSGLEANEHYFSQARALLHDWQRQDIWFPPAT</sequence>
<feature type="domain" description="NGO1945-like C-terminal" evidence="2">
    <location>
        <begin position="130"/>
        <end position="223"/>
    </location>
</feature>
<dbReference type="OrthoDB" id="4146344at2"/>
<comment type="caution">
    <text evidence="3">The sequence shown here is derived from an EMBL/GenBank/DDBJ whole genome shotgun (WGS) entry which is preliminary data.</text>
</comment>
<gene>
    <name evidence="3" type="ORF">DMO17_07280</name>
</gene>
<dbReference type="Gene3D" id="3.90.930.50">
    <property type="match status" value="1"/>
</dbReference>
<dbReference type="Pfam" id="PF22106">
    <property type="entry name" value="NGO1945_C"/>
    <property type="match status" value="1"/>
</dbReference>
<reference evidence="3 4" key="1">
    <citation type="submission" date="2018-06" db="EMBL/GenBank/DDBJ databases">
        <title>Pseudomonas diversity within urban Lake Michigan freshwaters.</title>
        <authorList>
            <person name="Batrich M."/>
            <person name="Hatzopoulos T."/>
            <person name="Putonti C."/>
        </authorList>
    </citation>
    <scope>NUCLEOTIDE SEQUENCE [LARGE SCALE GENOMIC DNA]</scope>
    <source>
        <strain evidence="3 4">MB-090714</strain>
    </source>
</reference>
<dbReference type="Pfam" id="PF09836">
    <property type="entry name" value="DUF2063"/>
    <property type="match status" value="1"/>
</dbReference>
<dbReference type="EMBL" id="QJRX01000003">
    <property type="protein sequence ID" value="PYC27531.1"/>
    <property type="molecule type" value="Genomic_DNA"/>
</dbReference>
<dbReference type="AlphaFoldDB" id="A0A2V4L081"/>
<dbReference type="InterPro" id="IPR054098">
    <property type="entry name" value="NGO1945-like_C"/>
</dbReference>
<accession>A0A2V4L081</accession>
<evidence type="ECO:0000259" key="1">
    <source>
        <dbReference type="Pfam" id="PF09836"/>
    </source>
</evidence>
<proteinExistence type="predicted"/>
<evidence type="ECO:0000259" key="2">
    <source>
        <dbReference type="Pfam" id="PF22106"/>
    </source>
</evidence>
<dbReference type="InterPro" id="IPR018640">
    <property type="entry name" value="DUF2063"/>
</dbReference>
<dbReference type="InterPro" id="IPR044922">
    <property type="entry name" value="DUF2063_N_sf"/>
</dbReference>
<evidence type="ECO:0000313" key="4">
    <source>
        <dbReference type="Proteomes" id="UP000248146"/>
    </source>
</evidence>
<protein>
    <submittedName>
        <fullName evidence="3">DUF2063 domain-containing protein</fullName>
    </submittedName>
</protein>
<dbReference type="Proteomes" id="UP000248146">
    <property type="component" value="Unassembled WGS sequence"/>
</dbReference>
<dbReference type="RefSeq" id="WP_110681829.1">
    <property type="nucleotide sequence ID" value="NZ_QJRX01000003.1"/>
</dbReference>